<accession>A0ABV3DQR2</accession>
<organism evidence="3 4">
    <name type="scientific">Streptodolium elevatio</name>
    <dbReference type="NCBI Taxonomy" id="3157996"/>
    <lineage>
        <taxon>Bacteria</taxon>
        <taxon>Bacillati</taxon>
        <taxon>Actinomycetota</taxon>
        <taxon>Actinomycetes</taxon>
        <taxon>Kitasatosporales</taxon>
        <taxon>Streptomycetaceae</taxon>
        <taxon>Streptodolium</taxon>
    </lineage>
</organism>
<dbReference type="Proteomes" id="UP001551482">
    <property type="component" value="Unassembled WGS sequence"/>
</dbReference>
<dbReference type="EMBL" id="JBEZFP010000110">
    <property type="protein sequence ID" value="MEU8138089.1"/>
    <property type="molecule type" value="Genomic_DNA"/>
</dbReference>
<evidence type="ECO:0000313" key="3">
    <source>
        <dbReference type="EMBL" id="MEU8138089.1"/>
    </source>
</evidence>
<dbReference type="EC" id="1.-.-.-" evidence="3"/>
<evidence type="ECO:0000259" key="2">
    <source>
        <dbReference type="Pfam" id="PF09995"/>
    </source>
</evidence>
<keyword evidence="3" id="KW-0560">Oxidoreductase</keyword>
<keyword evidence="4" id="KW-1185">Reference proteome</keyword>
<dbReference type="Pfam" id="PF09995">
    <property type="entry name" value="MPAB_Lcp_cat"/>
    <property type="match status" value="1"/>
</dbReference>
<sequence>MQDAHAQSHGEVGEDSAAAGDPGIFGPGSVTWQLHADPAMWVAGVRALYLQALHPRAVRGVVQNSAFRKDPWGRLFRTADFVGVTTYGSRAEAERAGARVRRIHQFLRATDPETGVSYRIDETALLRWVHCAEVVSYVDVVRRSGLALSDKQVDAYLAEQRASAVLVGLAPDDVPGSAAGMREYFEDVRPALARSPEADDVWDFLRRPPVHPVLWLGRELLWRQVSELAYGSLPSWAHEIYGRRPLPPFAVTAGLRLLRSTSLAVLPAARLAGFQSPHIKAAVERLGPDAAPARPGVLSGLTAS</sequence>
<comment type="caution">
    <text evidence="3">The sequence shown here is derived from an EMBL/GenBank/DDBJ whole genome shotgun (WGS) entry which is preliminary data.</text>
</comment>
<evidence type="ECO:0000313" key="4">
    <source>
        <dbReference type="Proteomes" id="UP001551482"/>
    </source>
</evidence>
<name>A0ABV3DQR2_9ACTN</name>
<dbReference type="RefSeq" id="WP_358360923.1">
    <property type="nucleotide sequence ID" value="NZ_JBEZFP010000110.1"/>
</dbReference>
<proteinExistence type="predicted"/>
<dbReference type="PANTHER" id="PTHR36151">
    <property type="entry name" value="BLR2777 PROTEIN"/>
    <property type="match status" value="1"/>
</dbReference>
<gene>
    <name evidence="3" type="ORF">AB0C36_31845</name>
</gene>
<feature type="domain" description="ER-bound oxygenase mpaB/mpaB'/Rubber oxygenase catalytic" evidence="2">
    <location>
        <begin position="32"/>
        <end position="247"/>
    </location>
</feature>
<evidence type="ECO:0000256" key="1">
    <source>
        <dbReference type="SAM" id="MobiDB-lite"/>
    </source>
</evidence>
<dbReference type="PANTHER" id="PTHR36151:SF3">
    <property type="entry name" value="ER-BOUND OXYGENASE MPAB_MPAB'_RUBBER OXYGENASE CATALYTIC DOMAIN-CONTAINING PROTEIN"/>
    <property type="match status" value="1"/>
</dbReference>
<feature type="region of interest" description="Disordered" evidence="1">
    <location>
        <begin position="1"/>
        <end position="20"/>
    </location>
</feature>
<dbReference type="InterPro" id="IPR018713">
    <property type="entry name" value="MPAB/Lcp_cat_dom"/>
</dbReference>
<feature type="compositionally biased region" description="Basic and acidic residues" evidence="1">
    <location>
        <begin position="1"/>
        <end position="12"/>
    </location>
</feature>
<reference evidence="3 4" key="1">
    <citation type="submission" date="2024-06" db="EMBL/GenBank/DDBJ databases">
        <title>The Natural Products Discovery Center: Release of the First 8490 Sequenced Strains for Exploring Actinobacteria Biosynthetic Diversity.</title>
        <authorList>
            <person name="Kalkreuter E."/>
            <person name="Kautsar S.A."/>
            <person name="Yang D."/>
            <person name="Bader C.D."/>
            <person name="Teijaro C.N."/>
            <person name="Fluegel L."/>
            <person name="Davis C.M."/>
            <person name="Simpson J.R."/>
            <person name="Lauterbach L."/>
            <person name="Steele A.D."/>
            <person name="Gui C."/>
            <person name="Meng S."/>
            <person name="Li G."/>
            <person name="Viehrig K."/>
            <person name="Ye F."/>
            <person name="Su P."/>
            <person name="Kiefer A.F."/>
            <person name="Nichols A."/>
            <person name="Cepeda A.J."/>
            <person name="Yan W."/>
            <person name="Fan B."/>
            <person name="Jiang Y."/>
            <person name="Adhikari A."/>
            <person name="Zheng C.-J."/>
            <person name="Schuster L."/>
            <person name="Cowan T.M."/>
            <person name="Smanski M.J."/>
            <person name="Chevrette M.G."/>
            <person name="De Carvalho L.P.S."/>
            <person name="Shen B."/>
        </authorList>
    </citation>
    <scope>NUCLEOTIDE SEQUENCE [LARGE SCALE GENOMIC DNA]</scope>
    <source>
        <strain evidence="3 4">NPDC048946</strain>
    </source>
</reference>
<dbReference type="GO" id="GO:0016491">
    <property type="term" value="F:oxidoreductase activity"/>
    <property type="evidence" value="ECO:0007669"/>
    <property type="project" value="UniProtKB-KW"/>
</dbReference>
<protein>
    <submittedName>
        <fullName evidence="3">Oxygenase MpaB family protein</fullName>
        <ecNumber evidence="3">1.-.-.-</ecNumber>
    </submittedName>
</protein>